<evidence type="ECO:0000313" key="4">
    <source>
        <dbReference type="EMBL" id="CAI8049409.1"/>
    </source>
</evidence>
<feature type="domain" description="MABP1/WDR62 second WD40" evidence="3">
    <location>
        <begin position="373"/>
        <end position="709"/>
    </location>
</feature>
<protein>
    <submittedName>
        <fullName evidence="4">WD repeat-containing protein 62</fullName>
    </submittedName>
</protein>
<keyword evidence="5" id="KW-1185">Reference proteome</keyword>
<feature type="region of interest" description="Disordered" evidence="2">
    <location>
        <begin position="846"/>
        <end position="1154"/>
    </location>
</feature>
<dbReference type="EMBL" id="CASHTH010003789">
    <property type="protein sequence ID" value="CAI8049409.1"/>
    <property type="molecule type" value="Genomic_DNA"/>
</dbReference>
<comment type="caution">
    <text evidence="4">The sequence shown here is derived from an EMBL/GenBank/DDBJ whole genome shotgun (WGS) entry which is preliminary data.</text>
</comment>
<feature type="region of interest" description="Disordered" evidence="2">
    <location>
        <begin position="1"/>
        <end position="24"/>
    </location>
</feature>
<feature type="region of interest" description="Disordered" evidence="2">
    <location>
        <begin position="798"/>
        <end position="821"/>
    </location>
</feature>
<dbReference type="Pfam" id="PF24782">
    <property type="entry name" value="WD40_MABP1-WDR62_2nd"/>
    <property type="match status" value="1"/>
</dbReference>
<feature type="compositionally biased region" description="Basic and acidic residues" evidence="2">
    <location>
        <begin position="1101"/>
        <end position="1111"/>
    </location>
</feature>
<name>A0AA35TJY4_GEOBA</name>
<feature type="compositionally biased region" description="Basic residues" evidence="2">
    <location>
        <begin position="1220"/>
        <end position="1229"/>
    </location>
</feature>
<feature type="compositionally biased region" description="Pro residues" evidence="2">
    <location>
        <begin position="1129"/>
        <end position="1141"/>
    </location>
</feature>
<evidence type="ECO:0000256" key="1">
    <source>
        <dbReference type="PROSITE-ProRule" id="PRU00221"/>
    </source>
</evidence>
<dbReference type="InterPro" id="IPR001680">
    <property type="entry name" value="WD40_rpt"/>
</dbReference>
<dbReference type="SMART" id="SM00320">
    <property type="entry name" value="WD40"/>
    <property type="match status" value="11"/>
</dbReference>
<feature type="compositionally biased region" description="Polar residues" evidence="2">
    <location>
        <begin position="978"/>
        <end position="991"/>
    </location>
</feature>
<keyword evidence="1" id="KW-0853">WD repeat</keyword>
<dbReference type="Pfam" id="PF00400">
    <property type="entry name" value="WD40"/>
    <property type="match status" value="3"/>
</dbReference>
<organism evidence="4 5">
    <name type="scientific">Geodia barretti</name>
    <name type="common">Barrett's horny sponge</name>
    <dbReference type="NCBI Taxonomy" id="519541"/>
    <lineage>
        <taxon>Eukaryota</taxon>
        <taxon>Metazoa</taxon>
        <taxon>Porifera</taxon>
        <taxon>Demospongiae</taxon>
        <taxon>Heteroscleromorpha</taxon>
        <taxon>Tetractinellida</taxon>
        <taxon>Astrophorina</taxon>
        <taxon>Geodiidae</taxon>
        <taxon>Geodia</taxon>
    </lineage>
</organism>
<evidence type="ECO:0000256" key="2">
    <source>
        <dbReference type="SAM" id="MobiDB-lite"/>
    </source>
</evidence>
<sequence>MSRRSAAGSPAPLSLVKRRRRQSHGHKVSLEKIVGLTCVTSNGLSVSSETGCVTYPAGCVAVLHLPNANGRQLHILNTTKKPISAVCLSPDGKYLAIGEYGHQPSVQVWNVAGSPSHVSELKAHKYGVQCMAFSPSMKYLVSVGYQHDMHIHVWNWKSGHRVATNKITSKVYGLSFSEDGKYFVTAGNRRVRFWTMLPSGREENHTAPLKGRSAVLGDLQDNCFVAVECGRGSISSYTYVLTRTGVLCKFGHDRSLDQFVNVQARPGRSLSLCESYIICGCGEGVVRLFDPCTLDYLLTVPLPHPLGVDVALPLNPSQQNEGEKYPDTVATALDFNHKRLSVVYSDHSHYVWDVGNLRQIRKTHSSLHHSACIWDLCLYPSPPEGGVLPPSTLVTCSTDNTARFWSMDTPGLARQASSLVRNVYSKELKRVIYTSSDLSSLSDASKYPGDASAVADMQRGVRCAKFHPRGHQLALGDRAGNIRVYELQFMDVVFQVEAHDSEVLCIEYSPLSDGLQFMCSASRDRLIHVFTAGEHYQHVQTIDDHSASITALRFTVRGDLQLLSCGADKSIMFRTLQKSPGPEFQRTSHIACKSSIYDMDIDVVGKHMVTAGQDRLLRVYQLSSGKQKAVIKASTGDEGSLIKVAMDPSGLYVACSSSDKTVSLFDFYSGECLAKLYGHSEVVTQVKFSTDCRFLYSVSGDGCIFIWHLSEDLTQTMHDRLTEIGAPVTAPLQLAPIKAPPSSPLRRETYFVSKERGTPAGSEEIDSSDDGHFRLSVSQLPAWAKRHVQARPSIAQSFSTSSLEKAGVEGGRDEGGGVEGRWAERVARDPDVPLLNRTASAPDVTITVIDLTSPEKEKRNEDEDGDVFFPPPVTPAVDPSGFKVTTPKKKAKNRPPADSVQEDEEEEEEEEEGEGSGTSQTSSPEGLKDFMKTTFESLGSEKAADDFFARSPTDPRDLRLSISARFFSQSGKHKLPGWSQNVTASRRSWSSPDLPLPARLTTPPVEPMPLVEEDDSSESRVERGGEEGGGGEEKKEGGGGEEERTTDENEGEMEEREVGGETEKDKSNAVEGKEERETDIEVTAVKTPEKVTKRSPSIQEEIDKTRKRLEELGYGSLAKGTTTSSKTVTPPPPSPPSPPPHSTHTPPQESAAVEGPSLLSRVTQCIADINEGFRNMVALHQMAVDGLGCGQGEEERRGECEEAIGAIATAVVSLKRRSVSMANRHRRRWRDVARGRGTREAESSGSSSRESLESGERDERERNSAEREKGEGEEPEVKVMQDLGGAVGVVGREEGVVGGEEGVVGRGGSVVGGEEGVVMGEEVLALLDRYSQQLVHLVRQKTAQPHQ</sequence>
<dbReference type="InterPro" id="IPR015943">
    <property type="entry name" value="WD40/YVTN_repeat-like_dom_sf"/>
</dbReference>
<feature type="repeat" description="WD" evidence="1">
    <location>
        <begin position="676"/>
        <end position="717"/>
    </location>
</feature>
<dbReference type="PROSITE" id="PS50294">
    <property type="entry name" value="WD_REPEATS_REGION"/>
    <property type="match status" value="1"/>
</dbReference>
<gene>
    <name evidence="4" type="ORF">GBAR_LOCUS27206</name>
</gene>
<dbReference type="PANTHER" id="PTHR45589:SF1">
    <property type="entry name" value="WD REPEAT DOMAIN 62, ISOFORM G"/>
    <property type="match status" value="1"/>
</dbReference>
<feature type="compositionally biased region" description="Basic and acidic residues" evidence="2">
    <location>
        <begin position="1056"/>
        <end position="1076"/>
    </location>
</feature>
<accession>A0AA35TJY4</accession>
<dbReference type="Proteomes" id="UP001174909">
    <property type="component" value="Unassembled WGS sequence"/>
</dbReference>
<feature type="compositionally biased region" description="Basic and acidic residues" evidence="2">
    <location>
        <begin position="942"/>
        <end position="959"/>
    </location>
</feature>
<feature type="compositionally biased region" description="Basic and acidic residues" evidence="2">
    <location>
        <begin position="1017"/>
        <end position="1047"/>
    </location>
</feature>
<evidence type="ECO:0000259" key="3">
    <source>
        <dbReference type="Pfam" id="PF24782"/>
    </source>
</evidence>
<evidence type="ECO:0000313" key="5">
    <source>
        <dbReference type="Proteomes" id="UP001174909"/>
    </source>
</evidence>
<dbReference type="InterPro" id="IPR052779">
    <property type="entry name" value="WDR62"/>
</dbReference>
<dbReference type="InterPro" id="IPR056162">
    <property type="entry name" value="WD40_MABP1-WDR62_2nd"/>
</dbReference>
<feature type="compositionally biased region" description="Basic and acidic residues" evidence="2">
    <location>
        <begin position="1250"/>
        <end position="1279"/>
    </location>
</feature>
<dbReference type="InterPro" id="IPR036322">
    <property type="entry name" value="WD40_repeat_dom_sf"/>
</dbReference>
<feature type="region of interest" description="Disordered" evidence="2">
    <location>
        <begin position="1220"/>
        <end position="1283"/>
    </location>
</feature>
<dbReference type="InterPro" id="IPR011047">
    <property type="entry name" value="Quinoprotein_ADH-like_sf"/>
</dbReference>
<dbReference type="SUPFAM" id="SSF50998">
    <property type="entry name" value="Quinoprotein alcohol dehydrogenase-like"/>
    <property type="match status" value="1"/>
</dbReference>
<feature type="compositionally biased region" description="Basic and acidic residues" evidence="2">
    <location>
        <begin position="1230"/>
        <end position="1242"/>
    </location>
</feature>
<feature type="compositionally biased region" description="Acidic residues" evidence="2">
    <location>
        <begin position="900"/>
        <end position="914"/>
    </location>
</feature>
<proteinExistence type="predicted"/>
<dbReference type="SUPFAM" id="SSF50978">
    <property type="entry name" value="WD40 repeat-like"/>
    <property type="match status" value="1"/>
</dbReference>
<dbReference type="Gene3D" id="2.130.10.10">
    <property type="entry name" value="YVTN repeat-like/Quinoprotein amine dehydrogenase"/>
    <property type="match status" value="4"/>
</dbReference>
<reference evidence="4" key="1">
    <citation type="submission" date="2023-03" db="EMBL/GenBank/DDBJ databases">
        <authorList>
            <person name="Steffen K."/>
            <person name="Cardenas P."/>
        </authorList>
    </citation>
    <scope>NUCLEOTIDE SEQUENCE</scope>
</reference>
<dbReference type="PANTHER" id="PTHR45589">
    <property type="entry name" value="WD REPEAT DOMAIN 62, ISOFORM G"/>
    <property type="match status" value="1"/>
</dbReference>
<dbReference type="PROSITE" id="PS50082">
    <property type="entry name" value="WD_REPEATS_2"/>
    <property type="match status" value="1"/>
</dbReference>
<feature type="compositionally biased region" description="Basic and acidic residues" evidence="2">
    <location>
        <begin position="806"/>
        <end position="821"/>
    </location>
</feature>